<organism evidence="2">
    <name type="scientific">Tuwongella immobilis</name>
    <dbReference type="NCBI Taxonomy" id="692036"/>
    <lineage>
        <taxon>Bacteria</taxon>
        <taxon>Pseudomonadati</taxon>
        <taxon>Planctomycetota</taxon>
        <taxon>Planctomycetia</taxon>
        <taxon>Gemmatales</taxon>
        <taxon>Gemmataceae</taxon>
        <taxon>Tuwongella</taxon>
    </lineage>
</organism>
<dbReference type="KEGG" id="tim:GMBLW1_37120"/>
<sequence>MNLRLRMRMLLLAVLGTTALMLITPAAPSAGPTADEWNGTVDKALAFLKKSQNPDGSWASGRFNRGVGGIVVTALLQTGKVTPDDEPAKKGLAFIESLINPQAKHIAGPEATVQLQNYVTSVNLMALATANRQDKYKTVITDAVGFLKQLQWDDSENKTEKDDYYGGAGYDSKSRPDLSNTQFFLDALHAAGLPKDDPAYKKALVFVSRCQNLKSEYNDQPWAGKINDGSFIYSAAAGGQTKTDDPKELAGYGSMTYAGIKSMVYCGISRDDPRYKAAFAWISKNYTVDANPGMPEGLEQRGLYYYYHTMAKSLAALGVDEIVDAKGVKHDWRAELTAALAKRQRPDGSWVNPTDRWLEGEPTLVTGYALMALSYCKPK</sequence>
<dbReference type="EMBL" id="LR586016">
    <property type="protein sequence ID" value="VIP05481.1"/>
    <property type="molecule type" value="Genomic_DNA"/>
</dbReference>
<evidence type="ECO:0000313" key="2">
    <source>
        <dbReference type="EMBL" id="VIP05481.1"/>
    </source>
</evidence>
<evidence type="ECO:0000256" key="1">
    <source>
        <dbReference type="SAM" id="SignalP"/>
    </source>
</evidence>
<keyword evidence="1" id="KW-0732">Signal</keyword>
<evidence type="ECO:0000313" key="3">
    <source>
        <dbReference type="Proteomes" id="UP000464378"/>
    </source>
</evidence>
<proteinExistence type="predicted"/>
<dbReference type="EMBL" id="LR593887">
    <property type="protein sequence ID" value="VTS08318.1"/>
    <property type="molecule type" value="Genomic_DNA"/>
</dbReference>
<accession>A0A6C2YVS1</accession>
<dbReference type="Proteomes" id="UP000464378">
    <property type="component" value="Chromosome"/>
</dbReference>
<dbReference type="Gene3D" id="1.50.10.20">
    <property type="match status" value="3"/>
</dbReference>
<dbReference type="CDD" id="cd00688">
    <property type="entry name" value="ISOPREN_C2_like"/>
    <property type="match status" value="1"/>
</dbReference>
<dbReference type="SUPFAM" id="SSF48239">
    <property type="entry name" value="Terpenoid cyclases/Protein prenyltransferases"/>
    <property type="match status" value="1"/>
</dbReference>
<keyword evidence="2" id="KW-0808">Transferase</keyword>
<name>A0A6C2YVS1_9BACT</name>
<feature type="chain" id="PRO_5036172880" description="Squalene cyclase C-terminal domain-containing protein" evidence="1">
    <location>
        <begin position="30"/>
        <end position="379"/>
    </location>
</feature>
<dbReference type="InterPro" id="IPR008930">
    <property type="entry name" value="Terpenoid_cyclase/PrenylTrfase"/>
</dbReference>
<dbReference type="GO" id="GO:0016740">
    <property type="term" value="F:transferase activity"/>
    <property type="evidence" value="ECO:0007669"/>
    <property type="project" value="UniProtKB-KW"/>
</dbReference>
<feature type="signal peptide" evidence="1">
    <location>
        <begin position="1"/>
        <end position="29"/>
    </location>
</feature>
<evidence type="ECO:0008006" key="4">
    <source>
        <dbReference type="Google" id="ProtNLM"/>
    </source>
</evidence>
<keyword evidence="3" id="KW-1185">Reference proteome</keyword>
<gene>
    <name evidence="2" type="ORF">GMBLW1_37120</name>
</gene>
<dbReference type="RefSeq" id="WP_232056372.1">
    <property type="nucleotide sequence ID" value="NZ_LR593887.1"/>
</dbReference>
<dbReference type="InParanoid" id="A0A6C2YVS1"/>
<dbReference type="AlphaFoldDB" id="A0A6C2YVS1"/>
<protein>
    <recommendedName>
        <fullName evidence="4">Squalene cyclase C-terminal domain-containing protein</fullName>
    </recommendedName>
</protein>
<reference evidence="2" key="1">
    <citation type="submission" date="2019-04" db="EMBL/GenBank/DDBJ databases">
        <authorList>
            <consortium name="Science for Life Laboratories"/>
        </authorList>
    </citation>
    <scope>NUCLEOTIDE SEQUENCE</scope>
    <source>
        <strain evidence="2">MBLW1</strain>
    </source>
</reference>